<evidence type="ECO:0000313" key="2">
    <source>
        <dbReference type="Proteomes" id="UP000004349"/>
    </source>
</evidence>
<dbReference type="EMBL" id="AFWE01000175">
    <property type="protein sequence ID" value="EGU33616.1"/>
    <property type="molecule type" value="Genomic_DNA"/>
</dbReference>
<organism evidence="1 2">
    <name type="scientific">Vibrio scophthalmi LMG 19158</name>
    <dbReference type="NCBI Taxonomy" id="870967"/>
    <lineage>
        <taxon>Bacteria</taxon>
        <taxon>Pseudomonadati</taxon>
        <taxon>Pseudomonadota</taxon>
        <taxon>Gammaproteobacteria</taxon>
        <taxon>Vibrionales</taxon>
        <taxon>Vibrionaceae</taxon>
        <taxon>Vibrio</taxon>
    </lineage>
</organism>
<dbReference type="Proteomes" id="UP000004349">
    <property type="component" value="Unassembled WGS sequence"/>
</dbReference>
<proteinExistence type="predicted"/>
<protein>
    <submittedName>
        <fullName evidence="1">Uncharacterized protein</fullName>
    </submittedName>
</protein>
<reference evidence="1 2" key="1">
    <citation type="journal article" date="2012" name="Int. J. Syst. Evol. Microbiol.">
        <title>Vibrio caribbeanicus sp. nov., isolated from the marine sponge Scleritoderma cyanea.</title>
        <authorList>
            <person name="Hoffmann M."/>
            <person name="Monday S.R."/>
            <person name="Allard M.W."/>
            <person name="Strain E.A."/>
            <person name="Whittaker P."/>
            <person name="Naum M."/>
            <person name="McCarthy P.J."/>
            <person name="Lopez J.V."/>
            <person name="Fischer M."/>
            <person name="Brown E.W."/>
        </authorList>
    </citation>
    <scope>NUCLEOTIDE SEQUENCE [LARGE SCALE GENOMIC DNA]</scope>
    <source>
        <strain evidence="1 2">LMG 19158</strain>
    </source>
</reference>
<sequence length="63" mass="7451">MVKHLNIHTQSRRLGFNKQKVNEDSNISEKLFRKTNDSLNNPRLKVEIKKINTINIELTLTFE</sequence>
<evidence type="ECO:0000313" key="1">
    <source>
        <dbReference type="EMBL" id="EGU33616.1"/>
    </source>
</evidence>
<gene>
    <name evidence="1" type="ORF">VIS19158_09952</name>
</gene>
<accession>F9RR30</accession>
<name>F9RR30_9VIBR</name>
<comment type="caution">
    <text evidence="1">The sequence shown here is derived from an EMBL/GenBank/DDBJ whole genome shotgun (WGS) entry which is preliminary data.</text>
</comment>
<dbReference type="AlphaFoldDB" id="F9RR30"/>